<evidence type="ECO:0000313" key="1">
    <source>
        <dbReference type="EMBL" id="KPP56629.1"/>
    </source>
</evidence>
<sequence length="175" mass="20083">THSVTSDVNLWKSQWGGDFWPSLESERSAGISCLKSTFEELLMNKVDVMDIWREKFLNDRLYTWSYRDGSLQSSIDFWLVSKAIDKNSITVNILTTLLTVEHLAAEVISEITTLSSLPPGSSSEEERLRLTELQSKLDGMYRARAEGAFIRSQQKWLENGEQMSTFFFKPEKSQT</sequence>
<dbReference type="AlphaFoldDB" id="A0A0P7W1Z9"/>
<reference evidence="1 2" key="1">
    <citation type="submission" date="2015-08" db="EMBL/GenBank/DDBJ databases">
        <title>The genome of the Asian arowana (Scleropages formosus).</title>
        <authorList>
            <person name="Tan M.H."/>
            <person name="Gan H.M."/>
            <person name="Croft L.J."/>
            <person name="Austin C.M."/>
        </authorList>
    </citation>
    <scope>NUCLEOTIDE SEQUENCE [LARGE SCALE GENOMIC DNA]</scope>
    <source>
        <strain evidence="1">Aro1</strain>
    </source>
</reference>
<accession>A0A0P7W1Z9</accession>
<dbReference type="Proteomes" id="UP000034805">
    <property type="component" value="Unassembled WGS sequence"/>
</dbReference>
<evidence type="ECO:0000313" key="2">
    <source>
        <dbReference type="Proteomes" id="UP000034805"/>
    </source>
</evidence>
<protein>
    <submittedName>
        <fullName evidence="1">Uncharacterized protein</fullName>
    </submittedName>
</protein>
<organism evidence="1 2">
    <name type="scientific">Scleropages formosus</name>
    <name type="common">Asian bonytongue</name>
    <name type="synonym">Osteoglossum formosum</name>
    <dbReference type="NCBI Taxonomy" id="113540"/>
    <lineage>
        <taxon>Eukaryota</taxon>
        <taxon>Metazoa</taxon>
        <taxon>Chordata</taxon>
        <taxon>Craniata</taxon>
        <taxon>Vertebrata</taxon>
        <taxon>Euteleostomi</taxon>
        <taxon>Actinopterygii</taxon>
        <taxon>Neopterygii</taxon>
        <taxon>Teleostei</taxon>
        <taxon>Osteoglossocephala</taxon>
        <taxon>Osteoglossomorpha</taxon>
        <taxon>Osteoglossiformes</taxon>
        <taxon>Osteoglossidae</taxon>
        <taxon>Scleropages</taxon>
    </lineage>
</organism>
<feature type="non-terminal residue" evidence="1">
    <location>
        <position position="1"/>
    </location>
</feature>
<dbReference type="Gene3D" id="3.60.10.10">
    <property type="entry name" value="Endonuclease/exonuclease/phosphatase"/>
    <property type="match status" value="1"/>
</dbReference>
<gene>
    <name evidence="1" type="ORF">Z043_125740</name>
</gene>
<comment type="caution">
    <text evidence="1">The sequence shown here is derived from an EMBL/GenBank/DDBJ whole genome shotgun (WGS) entry which is preliminary data.</text>
</comment>
<dbReference type="EMBL" id="JARO02019822">
    <property type="protein sequence ID" value="KPP56629.1"/>
    <property type="molecule type" value="Genomic_DNA"/>
</dbReference>
<name>A0A0P7W1Z9_SCLFO</name>
<dbReference type="InterPro" id="IPR036691">
    <property type="entry name" value="Endo/exonu/phosph_ase_sf"/>
</dbReference>
<proteinExistence type="predicted"/>